<evidence type="ECO:0000313" key="4">
    <source>
        <dbReference type="EMBL" id="TYA38077.1"/>
    </source>
</evidence>
<dbReference type="Proteomes" id="UP000072236">
    <property type="component" value="Chromosome"/>
</dbReference>
<proteinExistence type="inferred from homology"/>
<keyword evidence="4" id="KW-0695">RNA-directed DNA polymerase</keyword>
<dbReference type="RefSeq" id="WP_005538637.1">
    <property type="nucleotide sequence ID" value="NZ_CP012959.1"/>
</dbReference>
<sequence>MKDRVIQMLYLLALQPIAETTADNNSYGFRLNRSTTDAISHIHSIFSTEGNQSRQIAEWVLDTDIQGCFVLLIMIG</sequence>
<evidence type="ECO:0000313" key="7">
    <source>
        <dbReference type="Proteomes" id="UP000323012"/>
    </source>
</evidence>
<dbReference type="KEGG" id="aact:ACT75_07570"/>
<keyword evidence="4" id="KW-0548">Nucleotidyltransferase</keyword>
<dbReference type="SMR" id="A0A142G161"/>
<reference evidence="2 5" key="1">
    <citation type="submission" date="2015-10" db="EMBL/GenBank/DDBJ databases">
        <title>Tn-seq of a polymicrobial infection.</title>
        <authorList>
            <person name="Stacy A."/>
            <person name="Rumbaugh K.P."/>
            <person name="Whiteley M."/>
        </authorList>
    </citation>
    <scope>NUCLEOTIDE SEQUENCE [LARGE SCALE GENOMIC DNA]</scope>
    <source>
        <strain evidence="2 5">624</strain>
    </source>
</reference>
<reference evidence="4 7" key="3">
    <citation type="submission" date="2019-08" db="EMBL/GenBank/DDBJ databases">
        <title>Whole genome sequencing of Aggregatibacter actinomycetemcomitans cultured from blood stream infections in Denmark reveals a novel phylogenetic lineage expressing serotype a membrane O polysaccharide.</title>
        <authorList>
            <person name="Nedergaard S."/>
            <person name="Kobel C.M."/>
            <person name="Nielsen M.B."/>
            <person name="Moeller R.T."/>
            <person name="Jensen A.B."/>
            <person name="Noerskov-Lauritsen N."/>
        </authorList>
    </citation>
    <scope>NUCLEOTIDE SEQUENCE [LARGE SCALE GENOMIC DNA]</scope>
    <source>
        <strain evidence="4 7">PN_563</strain>
    </source>
</reference>
<dbReference type="GO" id="GO:0003964">
    <property type="term" value="F:RNA-directed DNA polymerase activity"/>
    <property type="evidence" value="ECO:0007669"/>
    <property type="project" value="UniProtKB-KW"/>
</dbReference>
<dbReference type="PANTHER" id="PTHR34047:SF10">
    <property type="entry name" value="GROUP II INTRON-ASSOCIATED OPEN READING FRAME"/>
    <property type="match status" value="1"/>
</dbReference>
<accession>A0A142G161</accession>
<dbReference type="SUPFAM" id="SSF56672">
    <property type="entry name" value="DNA/RNA polymerases"/>
    <property type="match status" value="1"/>
</dbReference>
<dbReference type="Proteomes" id="UP000323012">
    <property type="component" value="Unassembled WGS sequence"/>
</dbReference>
<keyword evidence="6" id="KW-1185">Reference proteome</keyword>
<evidence type="ECO:0000313" key="3">
    <source>
        <dbReference type="EMBL" id="PHO19565.1"/>
    </source>
</evidence>
<name>A0A142G161_AGGAC</name>
<dbReference type="Proteomes" id="UP000226080">
    <property type="component" value="Unassembled WGS sequence"/>
</dbReference>
<organism evidence="4 7">
    <name type="scientific">Aggregatibacter actinomycetemcomitans</name>
    <name type="common">Actinobacillus actinomycetemcomitans</name>
    <name type="synonym">Haemophilus actinomycetemcomitans</name>
    <dbReference type="NCBI Taxonomy" id="714"/>
    <lineage>
        <taxon>Bacteria</taxon>
        <taxon>Pseudomonadati</taxon>
        <taxon>Pseudomonadota</taxon>
        <taxon>Gammaproteobacteria</taxon>
        <taxon>Pasteurellales</taxon>
        <taxon>Pasteurellaceae</taxon>
        <taxon>Aggregatibacter</taxon>
    </lineage>
</organism>
<dbReference type="EMBL" id="CP012959">
    <property type="protein sequence ID" value="AMQ94391.1"/>
    <property type="molecule type" value="Genomic_DNA"/>
</dbReference>
<keyword evidence="4" id="KW-0808">Transferase</keyword>
<evidence type="ECO:0000313" key="5">
    <source>
        <dbReference type="Proteomes" id="UP000072236"/>
    </source>
</evidence>
<protein>
    <submittedName>
        <fullName evidence="4">RNA-directed DNA polymerase</fullName>
    </submittedName>
</protein>
<dbReference type="AlphaFoldDB" id="A0A142G161"/>
<evidence type="ECO:0000313" key="6">
    <source>
        <dbReference type="Proteomes" id="UP000226080"/>
    </source>
</evidence>
<dbReference type="InterPro" id="IPR043502">
    <property type="entry name" value="DNA/RNA_pol_sf"/>
</dbReference>
<comment type="similarity">
    <text evidence="1">Belongs to the bacterial reverse transcriptase family.</text>
</comment>
<dbReference type="PANTHER" id="PTHR34047">
    <property type="entry name" value="NUCLEAR INTRON MATURASE 1, MITOCHONDRIAL-RELATED"/>
    <property type="match status" value="1"/>
</dbReference>
<dbReference type="EMBL" id="PCGW01000035">
    <property type="protein sequence ID" value="PHO19565.1"/>
    <property type="molecule type" value="Genomic_DNA"/>
</dbReference>
<dbReference type="OrthoDB" id="9793236at2"/>
<dbReference type="EMBL" id="VSED01000042">
    <property type="protein sequence ID" value="TYA38077.1"/>
    <property type="molecule type" value="Genomic_DNA"/>
</dbReference>
<gene>
    <name evidence="2" type="ORF">ACT75_07570</name>
    <name evidence="3" type="ORF">CQR80_11595</name>
    <name evidence="4" type="ORF">FXB79_10730</name>
</gene>
<dbReference type="InterPro" id="IPR051083">
    <property type="entry name" value="GrpII_Intron_Splice-Mob/Def"/>
</dbReference>
<evidence type="ECO:0000313" key="2">
    <source>
        <dbReference type="EMBL" id="AMQ94391.1"/>
    </source>
</evidence>
<reference evidence="3 6" key="2">
    <citation type="submission" date="2017-10" db="EMBL/GenBank/DDBJ databases">
        <title>Draft genome sequences of Aggregatibacter actinomycetemcomitans strains 310a and 310b.</title>
        <authorList>
            <person name="May A.C."/>
            <person name="Ohta H."/>
            <person name="Maeda H."/>
            <person name="Kokeguchi S."/>
            <person name="Cugini C."/>
        </authorList>
    </citation>
    <scope>NUCLEOTIDE SEQUENCE [LARGE SCALE GENOMIC DNA]</scope>
    <source>
        <strain evidence="3 6">310b</strain>
    </source>
</reference>
<evidence type="ECO:0000256" key="1">
    <source>
        <dbReference type="ARBA" id="ARBA00034120"/>
    </source>
</evidence>